<dbReference type="AlphaFoldDB" id="A0A1B6KQN3"/>
<evidence type="ECO:0000313" key="2">
    <source>
        <dbReference type="EMBL" id="JAT13747.1"/>
    </source>
</evidence>
<organism evidence="2">
    <name type="scientific">Graphocephala atropunctata</name>
    <dbReference type="NCBI Taxonomy" id="36148"/>
    <lineage>
        <taxon>Eukaryota</taxon>
        <taxon>Metazoa</taxon>
        <taxon>Ecdysozoa</taxon>
        <taxon>Arthropoda</taxon>
        <taxon>Hexapoda</taxon>
        <taxon>Insecta</taxon>
        <taxon>Pterygota</taxon>
        <taxon>Neoptera</taxon>
        <taxon>Paraneoptera</taxon>
        <taxon>Hemiptera</taxon>
        <taxon>Auchenorrhyncha</taxon>
        <taxon>Membracoidea</taxon>
        <taxon>Cicadellidae</taxon>
        <taxon>Cicadellinae</taxon>
        <taxon>Cicadellini</taxon>
        <taxon>Graphocephala</taxon>
    </lineage>
</organism>
<feature type="region of interest" description="Disordered" evidence="1">
    <location>
        <begin position="1"/>
        <end position="95"/>
    </location>
</feature>
<accession>A0A1B6KQN3</accession>
<sequence length="108" mass="11173">ATPTSNSRSSTSLNMMSSSGPSGGRRPRSGPGGLSSYAGTSAPQSRAGSRYDLNMVPGVSLSPSRTGSRQDIHTVGGPSHAHVSAPSTPQMSPLHFCRRQSPLHELES</sequence>
<feature type="compositionally biased region" description="Low complexity" evidence="1">
    <location>
        <begin position="1"/>
        <end position="20"/>
    </location>
</feature>
<feature type="non-terminal residue" evidence="2">
    <location>
        <position position="1"/>
    </location>
</feature>
<proteinExistence type="predicted"/>
<reference evidence="2" key="1">
    <citation type="submission" date="2015-11" db="EMBL/GenBank/DDBJ databases">
        <title>De novo transcriptome assembly of four potential Pierce s Disease insect vectors from Arizona vineyards.</title>
        <authorList>
            <person name="Tassone E.E."/>
        </authorList>
    </citation>
    <scope>NUCLEOTIDE SEQUENCE</scope>
</reference>
<dbReference type="EMBL" id="GEBQ01026230">
    <property type="protein sequence ID" value="JAT13747.1"/>
    <property type="molecule type" value="Transcribed_RNA"/>
</dbReference>
<evidence type="ECO:0000256" key="1">
    <source>
        <dbReference type="SAM" id="MobiDB-lite"/>
    </source>
</evidence>
<gene>
    <name evidence="2" type="ORF">g.54449</name>
</gene>
<protein>
    <submittedName>
        <fullName evidence="2">Uncharacterized protein</fullName>
    </submittedName>
</protein>
<name>A0A1B6KQN3_9HEMI</name>
<feature type="compositionally biased region" description="Polar residues" evidence="1">
    <location>
        <begin position="37"/>
        <end position="47"/>
    </location>
</feature>